<organism evidence="1 2">
    <name type="scientific">Pseudomonas fluorescens</name>
    <dbReference type="NCBI Taxonomy" id="294"/>
    <lineage>
        <taxon>Bacteria</taxon>
        <taxon>Pseudomonadati</taxon>
        <taxon>Pseudomonadota</taxon>
        <taxon>Gammaproteobacteria</taxon>
        <taxon>Pseudomonadales</taxon>
        <taxon>Pseudomonadaceae</taxon>
        <taxon>Pseudomonas</taxon>
    </lineage>
</organism>
<protein>
    <recommendedName>
        <fullName evidence="3">SMI1/KNR4 family protein</fullName>
    </recommendedName>
</protein>
<dbReference type="EMBL" id="CP063233">
    <property type="protein sequence ID" value="QOU05537.1"/>
    <property type="molecule type" value="Genomic_DNA"/>
</dbReference>
<sequence length="203" mass="22955">MINDLEGLVRYSEEMAAKFPAISSEIKLYSPGCSKDYLSVLREDEQHFPCDYLALLERVQVLGVSIGQLNLWPVPYGRRELRSSLIEANSSPENPWLEFYVDNNIVEVARWEANIICLGRKNTVNEGKVYFLDISSGPQLTLRPMADSFEQLMVVAGNLHEVSMDYESDPEAGVQVFALCLASLGIKEHASSIWLELVNEEFY</sequence>
<accession>A0A7M2J7A0</accession>
<dbReference type="Proteomes" id="UP000593833">
    <property type="component" value="Chromosome"/>
</dbReference>
<evidence type="ECO:0000313" key="1">
    <source>
        <dbReference type="EMBL" id="QOU05537.1"/>
    </source>
</evidence>
<evidence type="ECO:0000313" key="2">
    <source>
        <dbReference type="Proteomes" id="UP000593833"/>
    </source>
</evidence>
<gene>
    <name evidence="1" type="ORF">IM720_02035</name>
</gene>
<proteinExistence type="predicted"/>
<name>A0A7M2J7A0_PSEFL</name>
<dbReference type="RefSeq" id="WP_193690036.1">
    <property type="nucleotide sequence ID" value="NZ_CP063233.1"/>
</dbReference>
<reference evidence="1 2" key="1">
    <citation type="submission" date="2020-10" db="EMBL/GenBank/DDBJ databases">
        <title>Complete genome sequence of a novel Pseudomonas fluorescens strain isolated from the flower of kumarahou (Pomaderris kumeraho).</title>
        <authorList>
            <person name="Summers M.C."/>
            <person name="Nowak V."/>
            <person name="Fairhurst M.J."/>
            <person name="Owen J.G."/>
            <person name="Gerth M.L."/>
            <person name="Patrick W.M."/>
        </authorList>
    </citation>
    <scope>NUCLEOTIDE SEQUENCE [LARGE SCALE GENOMIC DNA]</scope>
    <source>
        <strain evidence="1 2">KF1</strain>
    </source>
</reference>
<evidence type="ECO:0008006" key="3">
    <source>
        <dbReference type="Google" id="ProtNLM"/>
    </source>
</evidence>
<dbReference type="AlphaFoldDB" id="A0A7M2J7A0"/>